<evidence type="ECO:0000313" key="3">
    <source>
        <dbReference type="Proteomes" id="UP001273589"/>
    </source>
</evidence>
<gene>
    <name evidence="2" type="ORF">PV367_16120</name>
</gene>
<evidence type="ECO:0008006" key="4">
    <source>
        <dbReference type="Google" id="ProtNLM"/>
    </source>
</evidence>
<evidence type="ECO:0000313" key="2">
    <source>
        <dbReference type="EMBL" id="MDX3131269.1"/>
    </source>
</evidence>
<reference evidence="2" key="1">
    <citation type="journal article" date="2023" name="Microb. Genom.">
        <title>Mesoterricola silvestris gen. nov., sp. nov., Mesoterricola sediminis sp. nov., Geothrix oryzae sp. nov., Geothrix edaphica sp. nov., Geothrix rubra sp. nov., and Geothrix limicola sp. nov., six novel members of Acidobacteriota isolated from soils.</title>
        <authorList>
            <person name="Weisberg A.J."/>
            <person name="Pearce E."/>
            <person name="Kramer C.G."/>
            <person name="Chang J.H."/>
            <person name="Clarke C.R."/>
        </authorList>
    </citation>
    <scope>NUCLEOTIDE SEQUENCE</scope>
    <source>
        <strain evidence="2">ND06-05F</strain>
    </source>
</reference>
<evidence type="ECO:0000256" key="1">
    <source>
        <dbReference type="SAM" id="SignalP"/>
    </source>
</evidence>
<feature type="signal peptide" evidence="1">
    <location>
        <begin position="1"/>
        <end position="26"/>
    </location>
</feature>
<sequence length="147" mass="15387">MRKVAFVAPVLLALVISACTSGNTQAKKEDSAKPASKASAGKETLDLKLPKEADYLVPATSGSGTKDIEPFHSKGDVYTVHLRCEGKGGISLGDGASDPVQVKCGSPVAIGHVFIDKGVEQRLTVSPDSEKTKWAIAILEGKQKLTP</sequence>
<keyword evidence="1" id="KW-0732">Signal</keyword>
<dbReference type="EMBL" id="JARAWN010000083">
    <property type="protein sequence ID" value="MDX3131269.1"/>
    <property type="molecule type" value="Genomic_DNA"/>
</dbReference>
<name>A0AAJ2PPN9_9ACTN</name>
<proteinExistence type="predicted"/>
<dbReference type="Proteomes" id="UP001273589">
    <property type="component" value="Unassembled WGS sequence"/>
</dbReference>
<comment type="caution">
    <text evidence="2">The sequence shown here is derived from an EMBL/GenBank/DDBJ whole genome shotgun (WGS) entry which is preliminary data.</text>
</comment>
<feature type="chain" id="PRO_5042502704" description="Lipoprotein" evidence="1">
    <location>
        <begin position="27"/>
        <end position="147"/>
    </location>
</feature>
<protein>
    <recommendedName>
        <fullName evidence="4">Lipoprotein</fullName>
    </recommendedName>
</protein>
<organism evidence="2 3">
    <name type="scientific">Streptomyces europaeiscabiei</name>
    <dbReference type="NCBI Taxonomy" id="146819"/>
    <lineage>
        <taxon>Bacteria</taxon>
        <taxon>Bacillati</taxon>
        <taxon>Actinomycetota</taxon>
        <taxon>Actinomycetes</taxon>
        <taxon>Kitasatosporales</taxon>
        <taxon>Streptomycetaceae</taxon>
        <taxon>Streptomyces</taxon>
    </lineage>
</organism>
<dbReference type="AlphaFoldDB" id="A0AAJ2PPN9"/>
<accession>A0AAJ2PPN9</accession>
<dbReference type="RefSeq" id="WP_319692394.1">
    <property type="nucleotide sequence ID" value="NZ_JARAWN010000083.1"/>
</dbReference>
<dbReference type="PROSITE" id="PS51257">
    <property type="entry name" value="PROKAR_LIPOPROTEIN"/>
    <property type="match status" value="1"/>
</dbReference>